<evidence type="ECO:0000256" key="2">
    <source>
        <dbReference type="ARBA" id="ARBA00022475"/>
    </source>
</evidence>
<keyword evidence="3 6" id="KW-0812">Transmembrane</keyword>
<sequence>MNPKLIKFAKIVLPILLGVFLIWYFLSSATPQYREELLHNITNAHPFWVILSVILGIISHASRAYRWGFLLKPLGYTPKIYNNFMAVMVGYLANLGIPRSGEVLRGITLTTYEKVPFEKAFGTIVSERIIDLIMLIIITSISGFLQTEYILNFLQEKDINPLATLGILFLLIFIGLLGLRILRISNNRWVIKIRNFGIGLLDGMKSILAMERKWAFLFHTILIWTLYVLMFYVMKFAVPSLSTASIGIILVAFIVGSFSMSTTNGGIGILPFPIVVGAVFVFFNFEKSDGEAFGWILWGSQTAVNIIVGALSFLFLPILNRNRK</sequence>
<name>A0ABP7XHK4_9FLAO</name>
<dbReference type="PANTHER" id="PTHR39087">
    <property type="entry name" value="UPF0104 MEMBRANE PROTEIN MJ1595"/>
    <property type="match status" value="1"/>
</dbReference>
<comment type="caution">
    <text evidence="7">The sequence shown here is derived from an EMBL/GenBank/DDBJ whole genome shotgun (WGS) entry which is preliminary data.</text>
</comment>
<proteinExistence type="predicted"/>
<keyword evidence="8" id="KW-1185">Reference proteome</keyword>
<keyword evidence="2" id="KW-1003">Cell membrane</keyword>
<dbReference type="Pfam" id="PF03706">
    <property type="entry name" value="LPG_synthase_TM"/>
    <property type="match status" value="1"/>
</dbReference>
<evidence type="ECO:0000256" key="4">
    <source>
        <dbReference type="ARBA" id="ARBA00022989"/>
    </source>
</evidence>
<evidence type="ECO:0000313" key="7">
    <source>
        <dbReference type="EMBL" id="GAA4116419.1"/>
    </source>
</evidence>
<organism evidence="7 8">
    <name type="scientific">Aquimarina addita</name>
    <dbReference type="NCBI Taxonomy" id="870485"/>
    <lineage>
        <taxon>Bacteria</taxon>
        <taxon>Pseudomonadati</taxon>
        <taxon>Bacteroidota</taxon>
        <taxon>Flavobacteriia</taxon>
        <taxon>Flavobacteriales</taxon>
        <taxon>Flavobacteriaceae</taxon>
        <taxon>Aquimarina</taxon>
    </lineage>
</organism>
<evidence type="ECO:0000256" key="3">
    <source>
        <dbReference type="ARBA" id="ARBA00022692"/>
    </source>
</evidence>
<reference evidence="8" key="1">
    <citation type="journal article" date="2019" name="Int. J. Syst. Evol. Microbiol.">
        <title>The Global Catalogue of Microorganisms (GCM) 10K type strain sequencing project: providing services to taxonomists for standard genome sequencing and annotation.</title>
        <authorList>
            <consortium name="The Broad Institute Genomics Platform"/>
            <consortium name="The Broad Institute Genome Sequencing Center for Infectious Disease"/>
            <person name="Wu L."/>
            <person name="Ma J."/>
        </authorList>
    </citation>
    <scope>NUCLEOTIDE SEQUENCE [LARGE SCALE GENOMIC DNA]</scope>
    <source>
        <strain evidence="8">JCM 17106</strain>
    </source>
</reference>
<comment type="subcellular location">
    <subcellularLocation>
        <location evidence="1">Cell membrane</location>
        <topology evidence="1">Multi-pass membrane protein</topology>
    </subcellularLocation>
</comment>
<feature type="transmembrane region" description="Helical" evidence="6">
    <location>
        <begin position="265"/>
        <end position="283"/>
    </location>
</feature>
<feature type="transmembrane region" description="Helical" evidence="6">
    <location>
        <begin position="214"/>
        <end position="234"/>
    </location>
</feature>
<dbReference type="PANTHER" id="PTHR39087:SF2">
    <property type="entry name" value="UPF0104 MEMBRANE PROTEIN MJ1595"/>
    <property type="match status" value="1"/>
</dbReference>
<gene>
    <name evidence="7" type="ORF">GCM10022393_17070</name>
</gene>
<keyword evidence="4 6" id="KW-1133">Transmembrane helix</keyword>
<dbReference type="RefSeq" id="WP_344926461.1">
    <property type="nucleotide sequence ID" value="NZ_BAABCW010000005.1"/>
</dbReference>
<evidence type="ECO:0000256" key="6">
    <source>
        <dbReference type="SAM" id="Phobius"/>
    </source>
</evidence>
<keyword evidence="5 6" id="KW-0472">Membrane</keyword>
<dbReference type="InterPro" id="IPR022791">
    <property type="entry name" value="L-PG_synthase/AglD"/>
</dbReference>
<feature type="transmembrane region" description="Helical" evidence="6">
    <location>
        <begin position="295"/>
        <end position="319"/>
    </location>
</feature>
<evidence type="ECO:0000313" key="8">
    <source>
        <dbReference type="Proteomes" id="UP001500459"/>
    </source>
</evidence>
<feature type="transmembrane region" description="Helical" evidence="6">
    <location>
        <begin position="129"/>
        <end position="150"/>
    </location>
</feature>
<evidence type="ECO:0000256" key="5">
    <source>
        <dbReference type="ARBA" id="ARBA00023136"/>
    </source>
</evidence>
<feature type="transmembrane region" description="Helical" evidence="6">
    <location>
        <begin position="240"/>
        <end position="258"/>
    </location>
</feature>
<evidence type="ECO:0000256" key="1">
    <source>
        <dbReference type="ARBA" id="ARBA00004651"/>
    </source>
</evidence>
<feature type="transmembrane region" description="Helical" evidence="6">
    <location>
        <begin position="6"/>
        <end position="26"/>
    </location>
</feature>
<accession>A0ABP7XHK4</accession>
<protein>
    <submittedName>
        <fullName evidence="7">Lysylphosphatidylglycerol synthase transmembrane domain-containing protein</fullName>
    </submittedName>
</protein>
<feature type="transmembrane region" description="Helical" evidence="6">
    <location>
        <begin position="47"/>
        <end position="68"/>
    </location>
</feature>
<feature type="transmembrane region" description="Helical" evidence="6">
    <location>
        <begin position="162"/>
        <end position="182"/>
    </location>
</feature>
<dbReference type="NCBIfam" id="TIGR00374">
    <property type="entry name" value="flippase-like domain"/>
    <property type="match status" value="1"/>
</dbReference>
<dbReference type="Proteomes" id="UP001500459">
    <property type="component" value="Unassembled WGS sequence"/>
</dbReference>
<dbReference type="EMBL" id="BAABCW010000005">
    <property type="protein sequence ID" value="GAA4116419.1"/>
    <property type="molecule type" value="Genomic_DNA"/>
</dbReference>